<dbReference type="EMBL" id="JADIKE010000027">
    <property type="protein sequence ID" value="MBM7124474.1"/>
    <property type="molecule type" value="Genomic_DNA"/>
</dbReference>
<dbReference type="RefSeq" id="WP_204679999.1">
    <property type="nucleotide sequence ID" value="NZ_BSNR01000017.1"/>
</dbReference>
<evidence type="ECO:0000313" key="5">
    <source>
        <dbReference type="EMBL" id="MBM7124474.1"/>
    </source>
</evidence>
<dbReference type="Gene3D" id="2.60.120.10">
    <property type="entry name" value="Jelly Rolls"/>
    <property type="match status" value="1"/>
</dbReference>
<keyword evidence="2" id="KW-0285">Flavoprotein</keyword>
<proteinExistence type="predicted"/>
<evidence type="ECO:0000256" key="1">
    <source>
        <dbReference type="ARBA" id="ARBA00004496"/>
    </source>
</evidence>
<dbReference type="Proteomes" id="UP001430149">
    <property type="component" value="Unassembled WGS sequence"/>
</dbReference>
<dbReference type="InterPro" id="IPR014710">
    <property type="entry name" value="RmlC-like_jellyroll"/>
</dbReference>
<feature type="domain" description="Cyclic nucleotide-binding" evidence="4">
    <location>
        <begin position="31"/>
        <end position="123"/>
    </location>
</feature>
<reference evidence="5" key="1">
    <citation type="submission" date="2020-10" db="EMBL/GenBank/DDBJ databases">
        <title>Phylogeny of dyella-like bacteria.</title>
        <authorList>
            <person name="Fu J."/>
        </authorList>
    </citation>
    <scope>NUCLEOTIDE SEQUENCE</scope>
    <source>
        <strain evidence="5">DHOC52</strain>
    </source>
</reference>
<gene>
    <name evidence="5" type="ORF">ISP19_03700</name>
</gene>
<dbReference type="PROSITE" id="PS50042">
    <property type="entry name" value="CNMP_BINDING_3"/>
    <property type="match status" value="1"/>
</dbReference>
<dbReference type="InterPro" id="IPR000595">
    <property type="entry name" value="cNMP-bd_dom"/>
</dbReference>
<evidence type="ECO:0000256" key="3">
    <source>
        <dbReference type="ARBA" id="ARBA00023002"/>
    </source>
</evidence>
<evidence type="ECO:0000259" key="4">
    <source>
        <dbReference type="PROSITE" id="PS50042"/>
    </source>
</evidence>
<dbReference type="SUPFAM" id="SSF51206">
    <property type="entry name" value="cAMP-binding domain-like"/>
    <property type="match status" value="1"/>
</dbReference>
<dbReference type="InterPro" id="IPR036188">
    <property type="entry name" value="FAD/NAD-bd_sf"/>
</dbReference>
<comment type="subcellular location">
    <subcellularLocation>
        <location evidence="1">Cytoplasm</location>
    </subcellularLocation>
</comment>
<dbReference type="Gene3D" id="3.50.50.60">
    <property type="entry name" value="FAD/NAD(P)-binding domain"/>
    <property type="match status" value="2"/>
</dbReference>
<dbReference type="PANTHER" id="PTHR48105">
    <property type="entry name" value="THIOREDOXIN REDUCTASE 1-RELATED-RELATED"/>
    <property type="match status" value="1"/>
</dbReference>
<dbReference type="PRINTS" id="PR00368">
    <property type="entry name" value="FADPNR"/>
</dbReference>
<dbReference type="Pfam" id="PF07992">
    <property type="entry name" value="Pyr_redox_2"/>
    <property type="match status" value="1"/>
</dbReference>
<dbReference type="InterPro" id="IPR018490">
    <property type="entry name" value="cNMP-bd_dom_sf"/>
</dbReference>
<comment type="caution">
    <text evidence="5">The sequence shown here is derived from an EMBL/GenBank/DDBJ whole genome shotgun (WGS) entry which is preliminary data.</text>
</comment>
<dbReference type="SUPFAM" id="SSF51905">
    <property type="entry name" value="FAD/NAD(P)-binding domain"/>
    <property type="match status" value="1"/>
</dbReference>
<dbReference type="Pfam" id="PF00027">
    <property type="entry name" value="cNMP_binding"/>
    <property type="match status" value="1"/>
</dbReference>
<protein>
    <submittedName>
        <fullName evidence="5">FAD-dependent oxidoreductase</fullName>
    </submittedName>
</protein>
<evidence type="ECO:0000313" key="6">
    <source>
        <dbReference type="Proteomes" id="UP001430149"/>
    </source>
</evidence>
<dbReference type="InterPro" id="IPR023753">
    <property type="entry name" value="FAD/NAD-binding_dom"/>
</dbReference>
<dbReference type="InterPro" id="IPR050097">
    <property type="entry name" value="Ferredoxin-NADP_redctase_2"/>
</dbReference>
<keyword evidence="3" id="KW-0560">Oxidoreductase</keyword>
<dbReference type="CDD" id="cd00038">
    <property type="entry name" value="CAP_ED"/>
    <property type="match status" value="1"/>
</dbReference>
<name>A0ABS2K0R0_9GAMM</name>
<evidence type="ECO:0000256" key="2">
    <source>
        <dbReference type="ARBA" id="ARBA00022630"/>
    </source>
</evidence>
<dbReference type="PRINTS" id="PR00469">
    <property type="entry name" value="PNDRDTASEII"/>
</dbReference>
<organism evidence="5 6">
    <name type="scientific">Dyella flava</name>
    <dbReference type="NCBI Taxonomy" id="1920170"/>
    <lineage>
        <taxon>Bacteria</taxon>
        <taxon>Pseudomonadati</taxon>
        <taxon>Pseudomonadota</taxon>
        <taxon>Gammaproteobacteria</taxon>
        <taxon>Lysobacterales</taxon>
        <taxon>Rhodanobacteraceae</taxon>
        <taxon>Dyella</taxon>
    </lineage>
</organism>
<accession>A0ABS2K0R0</accession>
<sequence>MSPAKARDVQMFPRLNAAQIQSARRFASGPETTFAPNDTVYETGQRATLLWLVLRGSIEVARRDGLSHETLITVHGIGQFSGDVNALTGWPSMATGRAGPEGCTALPFDAAHLRALMVGSAELGDIVMRALILRRVRWLEEDSAGTIVVGIPGTSDVLRLQNFMMRSGLPHVVLDVREDEEARAVAERAGVLPTELPLVVCPAGSVLKCPSNEELATCLGIVPEIDPERVYDVAVVGAGPAGLATAVYAASEGLSTIVLDSRAIGGQAGASARIENYLGFPAGVSGYALASRAFTQAIKFGAEIAIPVCVNQLVCSGTLLKLSCSGGVHIQAKAVVIASGARYRRPDVPNLSTFEGAGVSYWASAVEARLCADAEVALVGGGNSAGQAVVFLAPYVRRLHLVVRRNLSSTMSRYLIDRIAALPNIELHVGSEVAELEGDQATGLSAVVFRRHDGTTHRHRLRQLFLFIGADPNAEWVQDCVETDAKAFVVTGQGKFSLQTNLPGVFAIGDVRAGSIKRVAAAVGEGAAVVAQIHAMLAEQTHP</sequence>
<keyword evidence="6" id="KW-1185">Reference proteome</keyword>